<evidence type="ECO:0000313" key="3">
    <source>
        <dbReference type="Proteomes" id="UP001642409"/>
    </source>
</evidence>
<organism evidence="1">
    <name type="scientific">Hexamita inflata</name>
    <dbReference type="NCBI Taxonomy" id="28002"/>
    <lineage>
        <taxon>Eukaryota</taxon>
        <taxon>Metamonada</taxon>
        <taxon>Diplomonadida</taxon>
        <taxon>Hexamitidae</taxon>
        <taxon>Hexamitinae</taxon>
        <taxon>Hexamita</taxon>
    </lineage>
</organism>
<proteinExistence type="predicted"/>
<dbReference type="EMBL" id="CAXDID020000261">
    <property type="protein sequence ID" value="CAL6066504.1"/>
    <property type="molecule type" value="Genomic_DNA"/>
</dbReference>
<reference evidence="1" key="1">
    <citation type="submission" date="2023-06" db="EMBL/GenBank/DDBJ databases">
        <authorList>
            <person name="Kurt Z."/>
        </authorList>
    </citation>
    <scope>NUCLEOTIDE SEQUENCE</scope>
</reference>
<evidence type="ECO:0000313" key="2">
    <source>
        <dbReference type="EMBL" id="CAL6066504.1"/>
    </source>
</evidence>
<dbReference type="Proteomes" id="UP001642409">
    <property type="component" value="Unassembled WGS sequence"/>
</dbReference>
<keyword evidence="3" id="KW-1185">Reference proteome</keyword>
<comment type="caution">
    <text evidence="1">The sequence shown here is derived from an EMBL/GenBank/DDBJ whole genome shotgun (WGS) entry which is preliminary data.</text>
</comment>
<sequence length="266" mass="32358">MDTNYQDLFDSSFVQAINAKFSTSVETPKQAYDVFIEKSENGRTKFDLWKQMSILLNVTPKKIHDFFHNTWSKQFCDNIYDHRPEIERIIAELVNFCSIKDLVVTIQCRLQIGYPTIKLHYQTLYQFVNYQVKIHDNKQYSSKKLQNEPIRSYVKRKVQSQFISQNIQRTLNCISECYAPLSFIPNEFVNCSQHNQEHQLHNIRRKNNWKFFSELICILIYYHQFLNLNKFNNFRLKYQQLKSYQRLKQYKFIRIIYMFFNTICYF</sequence>
<gene>
    <name evidence="1" type="ORF">HINF_LOCUS10564</name>
    <name evidence="2" type="ORF">HINF_LOCUS52415</name>
</gene>
<reference evidence="2 3" key="2">
    <citation type="submission" date="2024-07" db="EMBL/GenBank/DDBJ databases">
        <authorList>
            <person name="Akdeniz Z."/>
        </authorList>
    </citation>
    <scope>NUCLEOTIDE SEQUENCE [LARGE SCALE GENOMIC DNA]</scope>
</reference>
<evidence type="ECO:0000313" key="1">
    <source>
        <dbReference type="EMBL" id="CAI9922919.1"/>
    </source>
</evidence>
<protein>
    <submittedName>
        <fullName evidence="1">Uncharacterized protein</fullName>
    </submittedName>
</protein>
<dbReference type="AlphaFoldDB" id="A0AA86NP53"/>
<dbReference type="EMBL" id="CATOUU010000264">
    <property type="protein sequence ID" value="CAI9922919.1"/>
    <property type="molecule type" value="Genomic_DNA"/>
</dbReference>
<name>A0AA86NP53_9EUKA</name>
<accession>A0AA86NP53</accession>